<keyword evidence="5" id="KW-1185">Reference proteome</keyword>
<protein>
    <submittedName>
        <fullName evidence="3">Uncharacterized protein</fullName>
    </submittedName>
</protein>
<sequence length="188" mass="20609">MSSPRCPQQGKPSANQHRLGPYLLGPRLLTKPEVGRIYIARHQHTGRPALVLWPDPACDDAQPLCPLELRIVTSPGGPGERPFLAVEVARPVGDQASEEEVAEELRDALTDAGTLAAAALSNELLPSLLMPPSRTWRLRRIGHWVRRLAKRTGRLARRHWPLAVAVLAGAALVALVLALLPHLRPLHR</sequence>
<keyword evidence="2" id="KW-0472">Membrane</keyword>
<keyword evidence="2" id="KW-0812">Transmembrane</keyword>
<feature type="compositionally biased region" description="Polar residues" evidence="1">
    <location>
        <begin position="1"/>
        <end position="16"/>
    </location>
</feature>
<comment type="caution">
    <text evidence="3">The sequence shown here is derived from an EMBL/GenBank/DDBJ whole genome shotgun (WGS) entry which is preliminary data.</text>
</comment>
<evidence type="ECO:0000313" key="5">
    <source>
        <dbReference type="Proteomes" id="UP000198717"/>
    </source>
</evidence>
<evidence type="ECO:0000313" key="6">
    <source>
        <dbReference type="Proteomes" id="UP000321224"/>
    </source>
</evidence>
<name>A0A511HP78_9BACT</name>
<feature type="region of interest" description="Disordered" evidence="1">
    <location>
        <begin position="1"/>
        <end position="20"/>
    </location>
</feature>
<dbReference type="RefSeq" id="WP_143043200.1">
    <property type="nucleotide sequence ID" value="NZ_BJVY01000071.1"/>
</dbReference>
<dbReference type="AlphaFoldDB" id="A0A511HP78"/>
<accession>A0A511HP78</accession>
<keyword evidence="2" id="KW-1133">Transmembrane helix</keyword>
<gene>
    <name evidence="3" type="ORF">MVI01_71740</name>
    <name evidence="4" type="ORF">SAMN04488504_109304</name>
</gene>
<evidence type="ECO:0000256" key="1">
    <source>
        <dbReference type="SAM" id="MobiDB-lite"/>
    </source>
</evidence>
<dbReference type="Proteomes" id="UP000321224">
    <property type="component" value="Unassembled WGS sequence"/>
</dbReference>
<evidence type="ECO:0000256" key="2">
    <source>
        <dbReference type="SAM" id="Phobius"/>
    </source>
</evidence>
<organism evidence="3 6">
    <name type="scientific">Myxococcus virescens</name>
    <dbReference type="NCBI Taxonomy" id="83456"/>
    <lineage>
        <taxon>Bacteria</taxon>
        <taxon>Pseudomonadati</taxon>
        <taxon>Myxococcota</taxon>
        <taxon>Myxococcia</taxon>
        <taxon>Myxococcales</taxon>
        <taxon>Cystobacterineae</taxon>
        <taxon>Myxococcaceae</taxon>
        <taxon>Myxococcus</taxon>
    </lineage>
</organism>
<evidence type="ECO:0000313" key="4">
    <source>
        <dbReference type="EMBL" id="SDE65777.1"/>
    </source>
</evidence>
<dbReference type="EMBL" id="FNAJ01000009">
    <property type="protein sequence ID" value="SDE65777.1"/>
    <property type="molecule type" value="Genomic_DNA"/>
</dbReference>
<reference evidence="4 5" key="1">
    <citation type="submission" date="2016-10" db="EMBL/GenBank/DDBJ databases">
        <authorList>
            <person name="Varghese N."/>
            <person name="Submissions S."/>
        </authorList>
    </citation>
    <scope>NUCLEOTIDE SEQUENCE [LARGE SCALE GENOMIC DNA]</scope>
    <source>
        <strain evidence="4 5">DSM 2260</strain>
    </source>
</reference>
<reference evidence="3 6" key="2">
    <citation type="submission" date="2019-07" db="EMBL/GenBank/DDBJ databases">
        <title>Whole genome shotgun sequence of Myxococcus virescens NBRC 100334.</title>
        <authorList>
            <person name="Hosoyama A."/>
            <person name="Uohara A."/>
            <person name="Ohji S."/>
            <person name="Ichikawa N."/>
        </authorList>
    </citation>
    <scope>NUCLEOTIDE SEQUENCE [LARGE SCALE GENOMIC DNA]</scope>
    <source>
        <strain evidence="3 6">NBRC 100334</strain>
    </source>
</reference>
<proteinExistence type="predicted"/>
<feature type="transmembrane region" description="Helical" evidence="2">
    <location>
        <begin position="160"/>
        <end position="180"/>
    </location>
</feature>
<dbReference type="EMBL" id="BJVY01000071">
    <property type="protein sequence ID" value="GEL75390.1"/>
    <property type="molecule type" value="Genomic_DNA"/>
</dbReference>
<dbReference type="Proteomes" id="UP000198717">
    <property type="component" value="Unassembled WGS sequence"/>
</dbReference>
<evidence type="ECO:0000313" key="3">
    <source>
        <dbReference type="EMBL" id="GEL75390.1"/>
    </source>
</evidence>